<reference evidence="10" key="1">
    <citation type="submission" date="2023-02" db="EMBL/GenBank/DDBJ databases">
        <title>Genome sequence of Hyphococcus flavus.</title>
        <authorList>
            <person name="Rong J.-C."/>
            <person name="Zhao Q."/>
            <person name="Yi M."/>
            <person name="Wu J.-Y."/>
        </authorList>
    </citation>
    <scope>NUCLEOTIDE SEQUENCE</scope>
    <source>
        <strain evidence="10">MCCC 1K03223</strain>
    </source>
</reference>
<dbReference type="Gene3D" id="1.20.1740.10">
    <property type="entry name" value="Amino acid/polyamine transporter I"/>
    <property type="match status" value="1"/>
</dbReference>
<feature type="transmembrane region" description="Helical" evidence="9">
    <location>
        <begin position="268"/>
        <end position="292"/>
    </location>
</feature>
<dbReference type="Proteomes" id="UP001214043">
    <property type="component" value="Chromosome"/>
</dbReference>
<dbReference type="RefSeq" id="WP_274492122.1">
    <property type="nucleotide sequence ID" value="NZ_CP118166.1"/>
</dbReference>
<evidence type="ECO:0000256" key="8">
    <source>
        <dbReference type="ARBA" id="ARBA00045636"/>
    </source>
</evidence>
<feature type="transmembrane region" description="Helical" evidence="9">
    <location>
        <begin position="12"/>
        <end position="34"/>
    </location>
</feature>
<evidence type="ECO:0000256" key="1">
    <source>
        <dbReference type="ARBA" id="ARBA00004651"/>
    </source>
</evidence>
<comment type="subcellular location">
    <subcellularLocation>
        <location evidence="1">Cell membrane</location>
        <topology evidence="1">Multi-pass membrane protein</topology>
    </subcellularLocation>
</comment>
<evidence type="ECO:0000313" key="10">
    <source>
        <dbReference type="EMBL" id="WDI30324.1"/>
    </source>
</evidence>
<comment type="similarity">
    <text evidence="2">Belongs to the amino acid-polyamine-organocation (APC) superfamily. Basic amino acid/polyamine antiporter (APA) (TC 2.A.3.2) family.</text>
</comment>
<keyword evidence="4" id="KW-1003">Cell membrane</keyword>
<dbReference type="InterPro" id="IPR050367">
    <property type="entry name" value="APC_superfamily"/>
</dbReference>
<name>A0AAE9ZA27_9PROT</name>
<feature type="transmembrane region" description="Helical" evidence="9">
    <location>
        <begin position="408"/>
        <end position="425"/>
    </location>
</feature>
<dbReference type="PANTHER" id="PTHR42770:SF18">
    <property type="entry name" value="ARGININE_AGMATINE ANTIPORTER"/>
    <property type="match status" value="1"/>
</dbReference>
<feature type="transmembrane region" description="Helical" evidence="9">
    <location>
        <begin position="196"/>
        <end position="218"/>
    </location>
</feature>
<sequence>MNSPIETRVKPAIGFWKCWSMAVGVMIGSGVFLLPASLAPYGGVSFLGWLLTSVGAILIALSLGRLAGRTERTGGPYVYAQKAFGDLTGFLVAWGYWLGVVFATTAIAVAFAGYAGALAPMLGASPLTQGAVAAGLIVLLTLINLKGVAEAASMQLVMTILKLVPLFLIVLVAIFAGSPENLPPLNPSDAPFGKALAATALLTMWAFLGLECAVIPAGDVENPTKTMPRAIVTGTIFVAVLYIASTAAVMFLLPIEKLAVSTAPFADAAYPLGAIGAPLIAIGAIISTAGSANGNILMSGQMPLAVALDGLAPKALARRNAGNSPALALILSSALSIALLAFNYQEGLVAAFTFLITMSTLGTLAPYLVSAVAEFKYSWRSAKGWAAIALLAVIYSLIAMLGAGLKTLLWGAVLMLAGLPVFYWVRRKKTGQA</sequence>
<dbReference type="GO" id="GO:0022857">
    <property type="term" value="F:transmembrane transporter activity"/>
    <property type="evidence" value="ECO:0007669"/>
    <property type="project" value="InterPro"/>
</dbReference>
<feature type="transmembrane region" description="Helical" evidence="9">
    <location>
        <begin position="46"/>
        <end position="68"/>
    </location>
</feature>
<dbReference type="GO" id="GO:0005886">
    <property type="term" value="C:plasma membrane"/>
    <property type="evidence" value="ECO:0007669"/>
    <property type="project" value="UniProtKB-SubCell"/>
</dbReference>
<dbReference type="KEGG" id="hfl:PUV54_10175"/>
<feature type="transmembrane region" description="Helical" evidence="9">
    <location>
        <begin position="89"/>
        <end position="115"/>
    </location>
</feature>
<dbReference type="InterPro" id="IPR002293">
    <property type="entry name" value="AA/rel_permease1"/>
</dbReference>
<dbReference type="AlphaFoldDB" id="A0AAE9ZA27"/>
<evidence type="ECO:0000256" key="5">
    <source>
        <dbReference type="ARBA" id="ARBA00022692"/>
    </source>
</evidence>
<keyword evidence="7 9" id="KW-0472">Membrane</keyword>
<protein>
    <recommendedName>
        <fullName evidence="3">Arginine/agmatine antiporter</fullName>
    </recommendedName>
</protein>
<gene>
    <name evidence="10" type="ORF">PUV54_10175</name>
</gene>
<dbReference type="PANTHER" id="PTHR42770">
    <property type="entry name" value="AMINO ACID TRANSPORTER-RELATED"/>
    <property type="match status" value="1"/>
</dbReference>
<accession>A0AAE9ZA27</accession>
<dbReference type="Pfam" id="PF13520">
    <property type="entry name" value="AA_permease_2"/>
    <property type="match status" value="1"/>
</dbReference>
<evidence type="ECO:0000256" key="7">
    <source>
        <dbReference type="ARBA" id="ARBA00023136"/>
    </source>
</evidence>
<feature type="transmembrane region" description="Helical" evidence="9">
    <location>
        <begin position="350"/>
        <end position="373"/>
    </location>
</feature>
<evidence type="ECO:0000313" key="11">
    <source>
        <dbReference type="Proteomes" id="UP001214043"/>
    </source>
</evidence>
<keyword evidence="11" id="KW-1185">Reference proteome</keyword>
<evidence type="ECO:0000256" key="4">
    <source>
        <dbReference type="ARBA" id="ARBA00022475"/>
    </source>
</evidence>
<feature type="transmembrane region" description="Helical" evidence="9">
    <location>
        <begin position="127"/>
        <end position="145"/>
    </location>
</feature>
<feature type="transmembrane region" description="Helical" evidence="9">
    <location>
        <begin position="385"/>
        <end position="402"/>
    </location>
</feature>
<evidence type="ECO:0000256" key="2">
    <source>
        <dbReference type="ARBA" id="ARBA00008220"/>
    </source>
</evidence>
<keyword evidence="6 9" id="KW-1133">Transmembrane helix</keyword>
<feature type="transmembrane region" description="Helical" evidence="9">
    <location>
        <begin position="230"/>
        <end position="253"/>
    </location>
</feature>
<dbReference type="EMBL" id="CP118166">
    <property type="protein sequence ID" value="WDI30324.1"/>
    <property type="molecule type" value="Genomic_DNA"/>
</dbReference>
<proteinExistence type="inferred from homology"/>
<dbReference type="PIRSF" id="PIRSF006060">
    <property type="entry name" value="AA_transporter"/>
    <property type="match status" value="1"/>
</dbReference>
<keyword evidence="5 9" id="KW-0812">Transmembrane</keyword>
<evidence type="ECO:0000256" key="9">
    <source>
        <dbReference type="SAM" id="Phobius"/>
    </source>
</evidence>
<evidence type="ECO:0000256" key="6">
    <source>
        <dbReference type="ARBA" id="ARBA00022989"/>
    </source>
</evidence>
<feature type="transmembrane region" description="Helical" evidence="9">
    <location>
        <begin position="157"/>
        <end position="176"/>
    </location>
</feature>
<comment type="function">
    <text evidence="8">Major component of the acid-resistance (AR) system allowing enteric pathogens to survive the acidic environment in the stomach. Exchanges extracellular arginine for its intracellular decarboxylation product agmatine (Agm) thereby expelling intracellular protons. Probably undergoes several conformational states in order to translocate the substrate across the membrane; keeps the substrate accessible to only 1 side of the membrane at a time by opening and closing 3 membrane-internal gates.</text>
</comment>
<evidence type="ECO:0000256" key="3">
    <source>
        <dbReference type="ARBA" id="ARBA00021069"/>
    </source>
</evidence>
<feature type="transmembrane region" description="Helical" evidence="9">
    <location>
        <begin position="326"/>
        <end position="344"/>
    </location>
</feature>
<organism evidence="10 11">
    <name type="scientific">Hyphococcus flavus</name>
    <dbReference type="NCBI Taxonomy" id="1866326"/>
    <lineage>
        <taxon>Bacteria</taxon>
        <taxon>Pseudomonadati</taxon>
        <taxon>Pseudomonadota</taxon>
        <taxon>Alphaproteobacteria</taxon>
        <taxon>Parvularculales</taxon>
        <taxon>Parvularculaceae</taxon>
        <taxon>Hyphococcus</taxon>
    </lineage>
</organism>